<dbReference type="EMBL" id="JAAGKO020000040">
    <property type="protein sequence ID" value="MDI5965781.1"/>
    <property type="molecule type" value="Genomic_DNA"/>
</dbReference>
<comment type="caution">
    <text evidence="1">The sequence shown here is derived from an EMBL/GenBank/DDBJ whole genome shotgun (WGS) entry which is preliminary data.</text>
</comment>
<dbReference type="RefSeq" id="WP_271322059.1">
    <property type="nucleotide sequence ID" value="NZ_JAAGKO020000040.1"/>
</dbReference>
<dbReference type="Proteomes" id="UP001156398">
    <property type="component" value="Unassembled WGS sequence"/>
</dbReference>
<keyword evidence="2" id="KW-1185">Reference proteome</keyword>
<evidence type="ECO:0008006" key="3">
    <source>
        <dbReference type="Google" id="ProtNLM"/>
    </source>
</evidence>
<accession>A0ABT6W8G9</accession>
<proteinExistence type="predicted"/>
<gene>
    <name evidence="1" type="ORF">POF43_024145</name>
</gene>
<name>A0ABT6W8G9_9ACTN</name>
<protein>
    <recommendedName>
        <fullName evidence="3">DUF2188 domain-containing protein</fullName>
    </recommendedName>
</protein>
<evidence type="ECO:0000313" key="1">
    <source>
        <dbReference type="EMBL" id="MDI5965781.1"/>
    </source>
</evidence>
<sequence length="60" mass="7056">MSNTIRTPHRYTMNLPGTFEIHDVQGRWFGTFTEFKAAEATTDLLNRRHPEGGYDWTRVK</sequence>
<reference evidence="1 2" key="1">
    <citation type="submission" date="2023-05" db="EMBL/GenBank/DDBJ databases">
        <title>Streptantibioticus silvisoli sp. nov., acidotolerant actinomycetes 1 from pine litter.</title>
        <authorList>
            <person name="Swiecimska M."/>
            <person name="Golinska P."/>
            <person name="Sangal V."/>
            <person name="Wachnowicz B."/>
            <person name="Goodfellow M."/>
        </authorList>
    </citation>
    <scope>NUCLEOTIDE SEQUENCE [LARGE SCALE GENOMIC DNA]</scope>
    <source>
        <strain evidence="1 2">SL54</strain>
    </source>
</reference>
<organism evidence="1 2">
    <name type="scientific">Streptantibioticus silvisoli</name>
    <dbReference type="NCBI Taxonomy" id="2705255"/>
    <lineage>
        <taxon>Bacteria</taxon>
        <taxon>Bacillati</taxon>
        <taxon>Actinomycetota</taxon>
        <taxon>Actinomycetes</taxon>
        <taxon>Kitasatosporales</taxon>
        <taxon>Streptomycetaceae</taxon>
        <taxon>Streptantibioticus</taxon>
    </lineage>
</organism>
<evidence type="ECO:0000313" key="2">
    <source>
        <dbReference type="Proteomes" id="UP001156398"/>
    </source>
</evidence>